<dbReference type="Proteomes" id="UP000657075">
    <property type="component" value="Unassembled WGS sequence"/>
</dbReference>
<evidence type="ECO:0000256" key="3">
    <source>
        <dbReference type="ARBA" id="ARBA00022898"/>
    </source>
</evidence>
<evidence type="ECO:0000256" key="4">
    <source>
        <dbReference type="ARBA" id="ARBA00023235"/>
    </source>
</evidence>
<protein>
    <submittedName>
        <fullName evidence="8">Aspartate aminotransferase family protein</fullName>
    </submittedName>
</protein>
<reference evidence="8" key="2">
    <citation type="submission" date="2020-09" db="EMBL/GenBank/DDBJ databases">
        <authorList>
            <person name="Sun Q."/>
            <person name="Ohkuma M."/>
        </authorList>
    </citation>
    <scope>NUCLEOTIDE SEQUENCE</scope>
    <source>
        <strain evidence="8">JCM 11219</strain>
    </source>
</reference>
<gene>
    <name evidence="8" type="ORF">GCM10007112_21170</name>
    <name evidence="7" type="ORF">Vsou_18330</name>
</gene>
<evidence type="ECO:0000313" key="8">
    <source>
        <dbReference type="EMBL" id="GGI84061.1"/>
    </source>
</evidence>
<dbReference type="PROSITE" id="PS00600">
    <property type="entry name" value="AA_TRANSFER_CLASS_3"/>
    <property type="match status" value="1"/>
</dbReference>
<dbReference type="GeneID" id="76207373"/>
<dbReference type="Gene3D" id="3.40.640.10">
    <property type="entry name" value="Type I PLP-dependent aspartate aminotransferase-like (Major domain)"/>
    <property type="match status" value="1"/>
</dbReference>
<name>A0A830ELY0_9CREN</name>
<reference evidence="10" key="3">
    <citation type="submission" date="2022-09" db="EMBL/GenBank/DDBJ databases">
        <title>Complete genome sequence of Vulcanisaeta souniana.</title>
        <authorList>
            <person name="Kato S."/>
            <person name="Itoh T."/>
            <person name="Ohkuma M."/>
        </authorList>
    </citation>
    <scope>NUCLEOTIDE SEQUENCE [LARGE SCALE GENOMIC DNA]</scope>
    <source>
        <strain evidence="10">JCM 11219</strain>
    </source>
</reference>
<evidence type="ECO:0000313" key="9">
    <source>
        <dbReference type="Proteomes" id="UP000657075"/>
    </source>
</evidence>
<sequence length="452" mass="50581">MDDFGNRVQELIDRYTRIYLGRTGRSRELFERARRVLPGGTTYQIRHFSPYPVYITRAKGVSVWDVDGNEYVDYWMGHGTHILGHSLDFVIKAVNEASHEGTHPGYPNTIEVEYAELLTRVVPNVDMVRFSNSGTEANMYAVRLARAYTGRRYVIKMEGGWHGGYDGLHVGVNPPFEGPESLGLPAEHIKYTLVVPFNDLNALEKTLRSFDVAAVIMEPVLGSGGCIEPQPGYLRGVRELVDRYGALLILDEVITGFRLALGGGQELFNVKADMVTLGKIVGGGYPGAGAIASRSEIMELLDQVKRPSSRSRSFHGGTFTGNRVTLSAGYALINYLSQHRALYEEFNNLWDLVKKELDKACEAHDRLCWTTGVGGMVGLHFTRERPLNARMAYDGRINEGLYQLMHLYMRTRGILYMTEHTAHLLPSMIHTGGHAKTLIGEFNNLLDEATHR</sequence>
<keyword evidence="8" id="KW-0808">Transferase</keyword>
<keyword evidence="3 6" id="KW-0663">Pyridoxal phosphate</keyword>
<dbReference type="GO" id="GO:0008483">
    <property type="term" value="F:transaminase activity"/>
    <property type="evidence" value="ECO:0007669"/>
    <property type="project" value="UniProtKB-KW"/>
</dbReference>
<reference evidence="7" key="4">
    <citation type="journal article" date="2023" name="Microbiol. Resour. Announc.">
        <title>Complete Genome Sequence of Vulcanisaeta souniana Strain IC-059, a Hyperthermophilic Archaeon Isolated from Hot Spring Water in Japan.</title>
        <authorList>
            <person name="Kato S."/>
            <person name="Itoh T."/>
            <person name="Wu L."/>
            <person name="Ma J."/>
            <person name="Ohkuma M."/>
        </authorList>
    </citation>
    <scope>NUCLEOTIDE SEQUENCE</scope>
    <source>
        <strain evidence="7">JCM 11219</strain>
    </source>
</reference>
<dbReference type="OrthoDB" id="6524at2157"/>
<dbReference type="InterPro" id="IPR005814">
    <property type="entry name" value="Aminotrans_3"/>
</dbReference>
<comment type="cofactor">
    <cofactor evidence="2">
        <name>pyridoxal 5'-phosphate</name>
        <dbReference type="ChEBI" id="CHEBI:597326"/>
    </cofactor>
</comment>
<keyword evidence="8" id="KW-0032">Aminotransferase</keyword>
<evidence type="ECO:0000313" key="10">
    <source>
        <dbReference type="Proteomes" id="UP001060771"/>
    </source>
</evidence>
<dbReference type="PANTHER" id="PTHR43713:SF3">
    <property type="entry name" value="GLUTAMATE-1-SEMIALDEHYDE 2,1-AMINOMUTASE 1, CHLOROPLASTIC-RELATED"/>
    <property type="match status" value="1"/>
</dbReference>
<evidence type="ECO:0000256" key="2">
    <source>
        <dbReference type="ARBA" id="ARBA00001933"/>
    </source>
</evidence>
<dbReference type="EMBL" id="AP026830">
    <property type="protein sequence ID" value="BDR92740.1"/>
    <property type="molecule type" value="Genomic_DNA"/>
</dbReference>
<dbReference type="CDD" id="cd00610">
    <property type="entry name" value="OAT_like"/>
    <property type="match status" value="1"/>
</dbReference>
<comment type="pathway">
    <text evidence="5">Porphyrin-containing compound metabolism.</text>
</comment>
<dbReference type="RefSeq" id="WP_188603900.1">
    <property type="nucleotide sequence ID" value="NZ_AP026830.1"/>
</dbReference>
<organism evidence="8 9">
    <name type="scientific">Vulcanisaeta souniana JCM 11219</name>
    <dbReference type="NCBI Taxonomy" id="1293586"/>
    <lineage>
        <taxon>Archaea</taxon>
        <taxon>Thermoproteota</taxon>
        <taxon>Thermoprotei</taxon>
        <taxon>Thermoproteales</taxon>
        <taxon>Thermoproteaceae</taxon>
        <taxon>Vulcanisaeta</taxon>
    </lineage>
</organism>
<dbReference type="PANTHER" id="PTHR43713">
    <property type="entry name" value="GLUTAMATE-1-SEMIALDEHYDE 2,1-AMINOMUTASE"/>
    <property type="match status" value="1"/>
</dbReference>
<dbReference type="GO" id="GO:0030170">
    <property type="term" value="F:pyridoxal phosphate binding"/>
    <property type="evidence" value="ECO:0007669"/>
    <property type="project" value="InterPro"/>
</dbReference>
<accession>A0A830ELY0</accession>
<dbReference type="Gene3D" id="3.90.1150.10">
    <property type="entry name" value="Aspartate Aminotransferase, domain 1"/>
    <property type="match status" value="1"/>
</dbReference>
<reference evidence="8" key="1">
    <citation type="journal article" date="2014" name="Int. J. Syst. Evol. Microbiol.">
        <title>Complete genome sequence of Corynebacterium casei LMG S-19264T (=DSM 44701T), isolated from a smear-ripened cheese.</title>
        <authorList>
            <consortium name="US DOE Joint Genome Institute (JGI-PGF)"/>
            <person name="Walter F."/>
            <person name="Albersmeier A."/>
            <person name="Kalinowski J."/>
            <person name="Ruckert C."/>
        </authorList>
    </citation>
    <scope>NUCLEOTIDE SEQUENCE</scope>
    <source>
        <strain evidence="8">JCM 11219</strain>
    </source>
</reference>
<keyword evidence="4" id="KW-0413">Isomerase</keyword>
<comment type="similarity">
    <text evidence="6">Belongs to the class-III pyridoxal-phosphate-dependent aminotransferase family.</text>
</comment>
<dbReference type="Pfam" id="PF00202">
    <property type="entry name" value="Aminotran_3"/>
    <property type="match status" value="1"/>
</dbReference>
<proteinExistence type="inferred from homology"/>
<dbReference type="InterPro" id="IPR015424">
    <property type="entry name" value="PyrdxlP-dep_Trfase"/>
</dbReference>
<dbReference type="InterPro" id="IPR015422">
    <property type="entry name" value="PyrdxlP-dep_Trfase_small"/>
</dbReference>
<evidence type="ECO:0000256" key="1">
    <source>
        <dbReference type="ARBA" id="ARBA00001579"/>
    </source>
</evidence>
<comment type="catalytic activity">
    <reaction evidence="1">
        <text>(S)-4-amino-5-oxopentanoate = 5-aminolevulinate</text>
        <dbReference type="Rhea" id="RHEA:14265"/>
        <dbReference type="ChEBI" id="CHEBI:57501"/>
        <dbReference type="ChEBI" id="CHEBI:356416"/>
        <dbReference type="EC" id="5.4.3.8"/>
    </reaction>
</comment>
<dbReference type="InterPro" id="IPR015421">
    <property type="entry name" value="PyrdxlP-dep_Trfase_major"/>
</dbReference>
<evidence type="ECO:0000256" key="5">
    <source>
        <dbReference type="ARBA" id="ARBA00023444"/>
    </source>
</evidence>
<keyword evidence="10" id="KW-1185">Reference proteome</keyword>
<dbReference type="SUPFAM" id="SSF53383">
    <property type="entry name" value="PLP-dependent transferases"/>
    <property type="match status" value="1"/>
</dbReference>
<dbReference type="Proteomes" id="UP001060771">
    <property type="component" value="Chromosome"/>
</dbReference>
<evidence type="ECO:0000313" key="7">
    <source>
        <dbReference type="EMBL" id="BDR92740.1"/>
    </source>
</evidence>
<dbReference type="GO" id="GO:0042286">
    <property type="term" value="F:glutamate-1-semialdehyde 2,1-aminomutase activity"/>
    <property type="evidence" value="ECO:0007669"/>
    <property type="project" value="UniProtKB-EC"/>
</dbReference>
<dbReference type="EMBL" id="BMNM01000011">
    <property type="protein sequence ID" value="GGI84061.1"/>
    <property type="molecule type" value="Genomic_DNA"/>
</dbReference>
<dbReference type="AlphaFoldDB" id="A0A830ELY0"/>
<evidence type="ECO:0000256" key="6">
    <source>
        <dbReference type="RuleBase" id="RU003560"/>
    </source>
</evidence>
<dbReference type="InterPro" id="IPR049704">
    <property type="entry name" value="Aminotrans_3_PPA_site"/>
</dbReference>